<gene>
    <name evidence="5" type="ORF">DCE93_11225</name>
</gene>
<dbReference type="CDD" id="cd03808">
    <property type="entry name" value="GT4_CapM-like"/>
    <property type="match status" value="1"/>
</dbReference>
<dbReference type="SUPFAM" id="SSF53756">
    <property type="entry name" value="UDP-Glycosyltransferase/glycogen phosphorylase"/>
    <property type="match status" value="1"/>
</dbReference>
<dbReference type="InterPro" id="IPR028098">
    <property type="entry name" value="Glyco_trans_4-like_N"/>
</dbReference>
<evidence type="ECO:0000313" key="6">
    <source>
        <dbReference type="Proteomes" id="UP000244729"/>
    </source>
</evidence>
<dbReference type="Pfam" id="PF13692">
    <property type="entry name" value="Glyco_trans_1_4"/>
    <property type="match status" value="1"/>
</dbReference>
<dbReference type="GO" id="GO:1901137">
    <property type="term" value="P:carbohydrate derivative biosynthetic process"/>
    <property type="evidence" value="ECO:0007669"/>
    <property type="project" value="UniProtKB-ARBA"/>
</dbReference>
<evidence type="ECO:0000256" key="3">
    <source>
        <dbReference type="ARBA" id="ARBA00022679"/>
    </source>
</evidence>
<dbReference type="Gene3D" id="3.40.50.2000">
    <property type="entry name" value="Glycogen Phosphorylase B"/>
    <property type="match status" value="2"/>
</dbReference>
<keyword evidence="2" id="KW-0328">Glycosyltransferase</keyword>
<dbReference type="GO" id="GO:0016758">
    <property type="term" value="F:hexosyltransferase activity"/>
    <property type="evidence" value="ECO:0007669"/>
    <property type="project" value="TreeGrafter"/>
</dbReference>
<keyword evidence="3 5" id="KW-0808">Transferase</keyword>
<organism evidence="5 6">
    <name type="scientific">Agromyces badenianii</name>
    <dbReference type="NCBI Taxonomy" id="2080742"/>
    <lineage>
        <taxon>Bacteria</taxon>
        <taxon>Bacillati</taxon>
        <taxon>Actinomycetota</taxon>
        <taxon>Actinomycetes</taxon>
        <taxon>Micrococcales</taxon>
        <taxon>Microbacteriaceae</taxon>
        <taxon>Agromyces</taxon>
    </lineage>
</organism>
<accession>A0A2S0WXV8</accession>
<dbReference type="PANTHER" id="PTHR45947">
    <property type="entry name" value="SULFOQUINOVOSYL TRANSFERASE SQD2"/>
    <property type="match status" value="1"/>
</dbReference>
<evidence type="ECO:0000259" key="4">
    <source>
        <dbReference type="Pfam" id="PF13579"/>
    </source>
</evidence>
<dbReference type="AlphaFoldDB" id="A0A2S0WXV8"/>
<dbReference type="EMBL" id="CP028913">
    <property type="protein sequence ID" value="AWB96148.1"/>
    <property type="molecule type" value="Genomic_DNA"/>
</dbReference>
<evidence type="ECO:0000256" key="2">
    <source>
        <dbReference type="ARBA" id="ARBA00022676"/>
    </source>
</evidence>
<name>A0A2S0WXV8_9MICO</name>
<reference evidence="5 6" key="1">
    <citation type="submission" date="2018-04" db="EMBL/GenBank/DDBJ databases">
        <authorList>
            <person name="Li J."/>
        </authorList>
    </citation>
    <scope>NUCLEOTIDE SEQUENCE [LARGE SCALE GENOMIC DNA]</scope>
    <source>
        <strain evidence="6">30A</strain>
    </source>
</reference>
<dbReference type="Proteomes" id="UP000244729">
    <property type="component" value="Chromosome"/>
</dbReference>
<dbReference type="Pfam" id="PF13579">
    <property type="entry name" value="Glyco_trans_4_4"/>
    <property type="match status" value="1"/>
</dbReference>
<protein>
    <recommendedName>
        <fullName evidence="1">D-inositol 3-phosphate glycosyltransferase</fullName>
    </recommendedName>
</protein>
<dbReference type="RefSeq" id="WP_108595953.1">
    <property type="nucleotide sequence ID" value="NZ_CP028913.1"/>
</dbReference>
<feature type="domain" description="Glycosyltransferase subfamily 4-like N-terminal" evidence="4">
    <location>
        <begin position="26"/>
        <end position="172"/>
    </location>
</feature>
<evidence type="ECO:0000256" key="1">
    <source>
        <dbReference type="ARBA" id="ARBA00021292"/>
    </source>
</evidence>
<dbReference type="KEGG" id="agm:DCE93_11225"/>
<dbReference type="PANTHER" id="PTHR45947:SF3">
    <property type="entry name" value="SULFOQUINOVOSYL TRANSFERASE SQD2"/>
    <property type="match status" value="1"/>
</dbReference>
<dbReference type="OrthoDB" id="9772485at2"/>
<sequence length="387" mass="41353">MTGDRRVVVLGVTADVSLSLMRGFPEYLSAHGWKVHVVSSTGPRLTELGTSGEVTTHALKMAREPAPFADASSLVSWVRLLRRIRPDVVMVGTPKAGLLGLVAAVLTRVPVRVYHVRGLRLETTRGLARRVYTLLERIAFATSTTAIAVSSSLRDRLIDLRLAQGDQVVVLGRGSSNGVDTKRFRPADPSALRDAGAERARIGLAGVPTVGFVGRLTRDKGLEVLAEACKRLADDGVDHQLLVIGDVEEAESRLVLDQLGAGGYPPVVLGHVPDTAPYYALMDVLCLPTFREGFPNVVLEASASGVPVVTTDATGAVDSVVDDVTGSIARVGDPVSLAAELARLLTNPERAKAMGQAGRELVVASYARDVVWMQTESFLRNLRARRA</sequence>
<proteinExistence type="predicted"/>
<keyword evidence="6" id="KW-1185">Reference proteome</keyword>
<dbReference type="InterPro" id="IPR050194">
    <property type="entry name" value="Glycosyltransferase_grp1"/>
</dbReference>
<evidence type="ECO:0000313" key="5">
    <source>
        <dbReference type="EMBL" id="AWB96148.1"/>
    </source>
</evidence>